<feature type="domain" description="TIM-barrel" evidence="2">
    <location>
        <begin position="447"/>
        <end position="712"/>
    </location>
</feature>
<dbReference type="EMBL" id="OX451739">
    <property type="protein sequence ID" value="CAI8609099.1"/>
    <property type="molecule type" value="Genomic_DNA"/>
</dbReference>
<proteinExistence type="predicted"/>
<name>A0AAV1AIY5_VICFA</name>
<dbReference type="InterPro" id="IPR009215">
    <property type="entry name" value="TIM-br_IGPS-like"/>
</dbReference>
<dbReference type="PANTHER" id="PTHR31862">
    <property type="entry name" value="UPF0261 DOMAIN PROTEIN (AFU_ORTHOLOGUE AFUA_1G10120)"/>
    <property type="match status" value="1"/>
</dbReference>
<dbReference type="SUPFAM" id="SSF51621">
    <property type="entry name" value="Phosphoenolpyruvate/pyruvate domain"/>
    <property type="match status" value="1"/>
</dbReference>
<evidence type="ECO:0000313" key="5">
    <source>
        <dbReference type="Proteomes" id="UP001157006"/>
    </source>
</evidence>
<evidence type="ECO:0000313" key="4">
    <source>
        <dbReference type="EMBL" id="CAI8609099.1"/>
    </source>
</evidence>
<organism evidence="4 5">
    <name type="scientific">Vicia faba</name>
    <name type="common">Broad bean</name>
    <name type="synonym">Faba vulgaris</name>
    <dbReference type="NCBI Taxonomy" id="3906"/>
    <lineage>
        <taxon>Eukaryota</taxon>
        <taxon>Viridiplantae</taxon>
        <taxon>Streptophyta</taxon>
        <taxon>Embryophyta</taxon>
        <taxon>Tracheophyta</taxon>
        <taxon>Spermatophyta</taxon>
        <taxon>Magnoliopsida</taxon>
        <taxon>eudicotyledons</taxon>
        <taxon>Gunneridae</taxon>
        <taxon>Pentapetalae</taxon>
        <taxon>rosids</taxon>
        <taxon>fabids</taxon>
        <taxon>Fabales</taxon>
        <taxon>Fabaceae</taxon>
        <taxon>Papilionoideae</taxon>
        <taxon>50 kb inversion clade</taxon>
        <taxon>NPAAA clade</taxon>
        <taxon>Hologalegina</taxon>
        <taxon>IRL clade</taxon>
        <taxon>Fabeae</taxon>
        <taxon>Vicia</taxon>
    </lineage>
</organism>
<reference evidence="4 5" key="1">
    <citation type="submission" date="2023-01" db="EMBL/GenBank/DDBJ databases">
        <authorList>
            <person name="Kreplak J."/>
        </authorList>
    </citation>
    <scope>NUCLEOTIDE SEQUENCE [LARGE SCALE GENOMIC DNA]</scope>
</reference>
<dbReference type="Gene3D" id="3.40.50.12020">
    <property type="entry name" value="Uncharacterised protein family UPF0261, NN domain"/>
    <property type="match status" value="1"/>
</dbReference>
<dbReference type="Gene3D" id="3.40.50.12030">
    <property type="entry name" value="Uncharacterised protein family UPF0261, NC domain"/>
    <property type="match status" value="1"/>
</dbReference>
<evidence type="ECO:0000259" key="1">
    <source>
        <dbReference type="Pfam" id="PF06792"/>
    </source>
</evidence>
<sequence length="715" mass="77332">MARHNTTTLRVFCVGTLDTKLHELRYLSDSLRSNLHRFSDHTSPKIDVVVVDVSTGPNQPESLPDFTFVSRNDVISCIDTANLLPQDRGEAVSVMSKALQQFLQKSNSDRCVAGVIGVGGSGGTSLLSSSFRSLPLGIPKLIVSTVASGQTEPYVGTSDLVLFPSIVDVAGINSVSRVVFSNAAAAFAGMVVGRVRSLSDSSRVDDKATVGVGGRAMENLIREGFIQGVLDITTTEVADYIVGGVMACDSSRFDVIIEQKIPLVLSVGALDMVNFGAKDTIPQTFQQRNIYEHNKQVSLMRTTVDENRKFADFIANKLNSSSSKICVCLPEKGISALDAPGKPFYDPEATGTLLLELQRLIQTDDIRQVKVYPHHINDLEFANVLVDAFLEVNEKKGSTHPQVAIPESVEHFHEDSVSNKSSFGTIVYAPNEFPDAKPETLKKTQLILQQFRYQIDKGIPIIGAGAGTGISAKFEEYGGVDLIILYNSGRFRMAGRGSLAGLLPFADANAVVLDMANEVLPVVKKVPVLAGVCATDPFRRMDHFLKQVESTGFSGVQNFPTVGLFDGNFRQNLEETGMGYSLEVEMIQKAHKLGLLTTPYAFNQYEAIEMAKVGADIIVAHMGLTTAGSIGAKTAVSLDESVVLVQAIADAAHRINPNTIVLCHGGPISGPEEAEFILKRTKGVHGFYGASSMERLPVEQAITNTVKQYKSIYIH</sequence>
<dbReference type="AlphaFoldDB" id="A0AAV1AIY5"/>
<gene>
    <name evidence="4" type="ORF">VFH_IV116840</name>
</gene>
<dbReference type="Pfam" id="PF23189">
    <property type="entry name" value="UPF0261_C"/>
    <property type="match status" value="1"/>
</dbReference>
<protein>
    <recommendedName>
        <fullName evidence="6">Tm-1 protein</fullName>
    </recommendedName>
</protein>
<evidence type="ECO:0000259" key="2">
    <source>
        <dbReference type="Pfam" id="PF09370"/>
    </source>
</evidence>
<dbReference type="Proteomes" id="UP001157006">
    <property type="component" value="Chromosome 4"/>
</dbReference>
<dbReference type="GO" id="GO:0003824">
    <property type="term" value="F:catalytic activity"/>
    <property type="evidence" value="ECO:0007669"/>
    <property type="project" value="InterPro"/>
</dbReference>
<dbReference type="InterPro" id="IPR013785">
    <property type="entry name" value="Aldolase_TIM"/>
</dbReference>
<dbReference type="Pfam" id="PF06792">
    <property type="entry name" value="UPF0261"/>
    <property type="match status" value="1"/>
</dbReference>
<dbReference type="InterPro" id="IPR015813">
    <property type="entry name" value="Pyrv/PenolPyrv_kinase-like_dom"/>
</dbReference>
<dbReference type="InterPro" id="IPR056778">
    <property type="entry name" value="UPF0261_C"/>
</dbReference>
<feature type="domain" description="UPF0261" evidence="3">
    <location>
        <begin position="209"/>
        <end position="392"/>
    </location>
</feature>
<dbReference type="Pfam" id="PF09370">
    <property type="entry name" value="PEP_hydrolase"/>
    <property type="match status" value="1"/>
</dbReference>
<feature type="domain" description="UPF0261" evidence="1">
    <location>
        <begin position="10"/>
        <end position="193"/>
    </location>
</feature>
<evidence type="ECO:0008006" key="6">
    <source>
        <dbReference type="Google" id="ProtNLM"/>
    </source>
</evidence>
<evidence type="ECO:0000259" key="3">
    <source>
        <dbReference type="Pfam" id="PF23189"/>
    </source>
</evidence>
<accession>A0AAV1AIY5</accession>
<dbReference type="InterPro" id="IPR051353">
    <property type="entry name" value="Tobamovirus_resist_UPF0261"/>
</dbReference>
<dbReference type="CDD" id="cd15488">
    <property type="entry name" value="Tm-1-like"/>
    <property type="match status" value="1"/>
</dbReference>
<dbReference type="Gene3D" id="3.20.20.70">
    <property type="entry name" value="Aldolase class I"/>
    <property type="match status" value="1"/>
</dbReference>
<dbReference type="InterPro" id="IPR044122">
    <property type="entry name" value="UPF0261_N"/>
</dbReference>
<keyword evidence="5" id="KW-1185">Reference proteome</keyword>
<dbReference type="PANTHER" id="PTHR31862:SF1">
    <property type="entry name" value="UPF0261 DOMAIN PROTEIN (AFU_ORTHOLOGUE AFUA_1G10120)"/>
    <property type="match status" value="1"/>
</dbReference>